<dbReference type="AlphaFoldDB" id="A0A6A6YUT5"/>
<evidence type="ECO:0000313" key="4">
    <source>
        <dbReference type="Proteomes" id="UP000504636"/>
    </source>
</evidence>
<protein>
    <submittedName>
        <fullName evidence="3 5">Uncharacterized protein</fullName>
    </submittedName>
</protein>
<feature type="compositionally biased region" description="Basic and acidic residues" evidence="1">
    <location>
        <begin position="129"/>
        <end position="143"/>
    </location>
</feature>
<dbReference type="Proteomes" id="UP000504636">
    <property type="component" value="Unplaced"/>
</dbReference>
<dbReference type="GeneID" id="54466251"/>
<sequence length="143" mass="15331">MYDGTNTQTTNATVSKSTPVLVCSRPWLAALFVATSIMCLTAVLGLVLEFTRKTPDLAVNISSLTRDNPYIHLSPGGSTLDSATRGRLMQNVRIRFGDVKAGEQVGYFAMASCEKGAEKAVGSASPPEMRAEKLKGGKERLYA</sequence>
<feature type="transmembrane region" description="Helical" evidence="2">
    <location>
        <begin position="27"/>
        <end position="48"/>
    </location>
</feature>
<dbReference type="EMBL" id="MU003698">
    <property type="protein sequence ID" value="KAF2811717.1"/>
    <property type="molecule type" value="Genomic_DNA"/>
</dbReference>
<evidence type="ECO:0000313" key="5">
    <source>
        <dbReference type="RefSeq" id="XP_033578681.1"/>
    </source>
</evidence>
<keyword evidence="2" id="KW-0812">Transmembrane</keyword>
<name>A0A6A6YUT5_9PEZI</name>
<dbReference type="OrthoDB" id="3692311at2759"/>
<evidence type="ECO:0000256" key="2">
    <source>
        <dbReference type="SAM" id="Phobius"/>
    </source>
</evidence>
<feature type="region of interest" description="Disordered" evidence="1">
    <location>
        <begin position="119"/>
        <end position="143"/>
    </location>
</feature>
<keyword evidence="2" id="KW-1133">Transmembrane helix</keyword>
<gene>
    <name evidence="3 5" type="ORF">BDZ99DRAFT_518969</name>
</gene>
<organism evidence="3">
    <name type="scientific">Mytilinidion resinicola</name>
    <dbReference type="NCBI Taxonomy" id="574789"/>
    <lineage>
        <taxon>Eukaryota</taxon>
        <taxon>Fungi</taxon>
        <taxon>Dikarya</taxon>
        <taxon>Ascomycota</taxon>
        <taxon>Pezizomycotina</taxon>
        <taxon>Dothideomycetes</taxon>
        <taxon>Pleosporomycetidae</taxon>
        <taxon>Mytilinidiales</taxon>
        <taxon>Mytilinidiaceae</taxon>
        <taxon>Mytilinidion</taxon>
    </lineage>
</organism>
<reference evidence="3 5" key="1">
    <citation type="journal article" date="2020" name="Stud. Mycol.">
        <title>101 Dothideomycetes genomes: a test case for predicting lifestyles and emergence of pathogens.</title>
        <authorList>
            <person name="Haridas S."/>
            <person name="Albert R."/>
            <person name="Binder M."/>
            <person name="Bloem J."/>
            <person name="Labutti K."/>
            <person name="Salamov A."/>
            <person name="Andreopoulos B."/>
            <person name="Baker S."/>
            <person name="Barry K."/>
            <person name="Bills G."/>
            <person name="Bluhm B."/>
            <person name="Cannon C."/>
            <person name="Castanera R."/>
            <person name="Culley D."/>
            <person name="Daum C."/>
            <person name="Ezra D."/>
            <person name="Gonzalez J."/>
            <person name="Henrissat B."/>
            <person name="Kuo A."/>
            <person name="Liang C."/>
            <person name="Lipzen A."/>
            <person name="Lutzoni F."/>
            <person name="Magnuson J."/>
            <person name="Mondo S."/>
            <person name="Nolan M."/>
            <person name="Ohm R."/>
            <person name="Pangilinan J."/>
            <person name="Park H.-J."/>
            <person name="Ramirez L."/>
            <person name="Alfaro M."/>
            <person name="Sun H."/>
            <person name="Tritt A."/>
            <person name="Yoshinaga Y."/>
            <person name="Zwiers L.-H."/>
            <person name="Turgeon B."/>
            <person name="Goodwin S."/>
            <person name="Spatafora J."/>
            <person name="Crous P."/>
            <person name="Grigoriev I."/>
        </authorList>
    </citation>
    <scope>NUCLEOTIDE SEQUENCE</scope>
    <source>
        <strain evidence="3 5">CBS 304.34</strain>
    </source>
</reference>
<accession>A0A6A6YUT5</accession>
<reference evidence="5" key="3">
    <citation type="submission" date="2025-04" db="UniProtKB">
        <authorList>
            <consortium name="RefSeq"/>
        </authorList>
    </citation>
    <scope>IDENTIFICATION</scope>
    <source>
        <strain evidence="5">CBS 304.34</strain>
    </source>
</reference>
<reference evidence="5" key="2">
    <citation type="submission" date="2020-04" db="EMBL/GenBank/DDBJ databases">
        <authorList>
            <consortium name="NCBI Genome Project"/>
        </authorList>
    </citation>
    <scope>NUCLEOTIDE SEQUENCE</scope>
    <source>
        <strain evidence="5">CBS 304.34</strain>
    </source>
</reference>
<keyword evidence="2" id="KW-0472">Membrane</keyword>
<dbReference type="RefSeq" id="XP_033578681.1">
    <property type="nucleotide sequence ID" value="XM_033725358.1"/>
</dbReference>
<evidence type="ECO:0000313" key="3">
    <source>
        <dbReference type="EMBL" id="KAF2811717.1"/>
    </source>
</evidence>
<keyword evidence="4" id="KW-1185">Reference proteome</keyword>
<evidence type="ECO:0000256" key="1">
    <source>
        <dbReference type="SAM" id="MobiDB-lite"/>
    </source>
</evidence>
<proteinExistence type="predicted"/>